<evidence type="ECO:0000256" key="4">
    <source>
        <dbReference type="ARBA" id="ARBA00022692"/>
    </source>
</evidence>
<dbReference type="KEGG" id="aoe:Clos_1763"/>
<dbReference type="STRING" id="350688.Clos_1763"/>
<dbReference type="EMBL" id="CP000853">
    <property type="protein sequence ID" value="ABW19303.1"/>
    <property type="molecule type" value="Genomic_DNA"/>
</dbReference>
<keyword evidence="7 8" id="KW-0472">Membrane</keyword>
<reference evidence="10" key="1">
    <citation type="submission" date="2007-10" db="EMBL/GenBank/DDBJ databases">
        <title>Complete genome of Alkaliphilus oremlandii OhILAs.</title>
        <authorList>
            <person name="Copeland A."/>
            <person name="Lucas S."/>
            <person name="Lapidus A."/>
            <person name="Barry K."/>
            <person name="Detter J.C."/>
            <person name="Glavina del Rio T."/>
            <person name="Hammon N."/>
            <person name="Israni S."/>
            <person name="Dalin E."/>
            <person name="Tice H."/>
            <person name="Pitluck S."/>
            <person name="Chain P."/>
            <person name="Malfatti S."/>
            <person name="Shin M."/>
            <person name="Vergez L."/>
            <person name="Schmutz J."/>
            <person name="Larimer F."/>
            <person name="Land M."/>
            <person name="Hauser L."/>
            <person name="Kyrpides N."/>
            <person name="Mikhailova N."/>
            <person name="Stolz J.F."/>
            <person name="Dawson A."/>
            <person name="Fisher E."/>
            <person name="Crable B."/>
            <person name="Perera E."/>
            <person name="Lisak J."/>
            <person name="Ranganathan M."/>
            <person name="Basu P."/>
            <person name="Richardson P."/>
        </authorList>
    </citation>
    <scope>NUCLEOTIDE SEQUENCE [LARGE SCALE GENOMIC DNA]</scope>
    <source>
        <strain evidence="10">OhILAs</strain>
    </source>
</reference>
<evidence type="ECO:0000256" key="6">
    <source>
        <dbReference type="ARBA" id="ARBA00022989"/>
    </source>
</evidence>
<evidence type="ECO:0000256" key="7">
    <source>
        <dbReference type="ARBA" id="ARBA00023136"/>
    </source>
</evidence>
<dbReference type="PIRSF" id="PIRSF037497">
    <property type="entry name" value="MreD_Clostridium/Treponema_prd"/>
    <property type="match status" value="1"/>
</dbReference>
<dbReference type="OrthoDB" id="9796616at2"/>
<keyword evidence="5" id="KW-0133">Cell shape</keyword>
<keyword evidence="6 8" id="KW-1133">Transmembrane helix</keyword>
<feature type="transmembrane region" description="Helical" evidence="8">
    <location>
        <begin position="27"/>
        <end position="44"/>
    </location>
</feature>
<organism evidence="9 10">
    <name type="scientific">Alkaliphilus oremlandii (strain OhILAs)</name>
    <name type="common">Clostridium oremlandii (strain OhILAs)</name>
    <dbReference type="NCBI Taxonomy" id="350688"/>
    <lineage>
        <taxon>Bacteria</taxon>
        <taxon>Bacillati</taxon>
        <taxon>Bacillota</taxon>
        <taxon>Clostridia</taxon>
        <taxon>Peptostreptococcales</taxon>
        <taxon>Natronincolaceae</taxon>
        <taxon>Alkaliphilus</taxon>
    </lineage>
</organism>
<dbReference type="HOGENOM" id="CLU_132534_2_0_9"/>
<sequence>MKFIIISIIVVLNLILQSTTLQWFNILGTLPNTAIILVISFAVHSGKKQGAIIGFFVGLLQDITFGRIIGMNALAYMLIGYTVGLTEQKIFKGNILIPIILTGLATIFYELMNLLLIFLLGYRIELLNIFKKMLIVELIYNCILSPILYFYVSKLFKLDVMKKRQ</sequence>
<evidence type="ECO:0000256" key="8">
    <source>
        <dbReference type="SAM" id="Phobius"/>
    </source>
</evidence>
<dbReference type="Proteomes" id="UP000000269">
    <property type="component" value="Chromosome"/>
</dbReference>
<comment type="similarity">
    <text evidence="2">Belongs to the MreD family.</text>
</comment>
<accession>A8MHM1</accession>
<evidence type="ECO:0000256" key="3">
    <source>
        <dbReference type="ARBA" id="ARBA00022475"/>
    </source>
</evidence>
<dbReference type="InterPro" id="IPR007227">
    <property type="entry name" value="Cell_shape_determining_MreD"/>
</dbReference>
<dbReference type="Pfam" id="PF04093">
    <property type="entry name" value="MreD"/>
    <property type="match status" value="1"/>
</dbReference>
<evidence type="ECO:0000256" key="5">
    <source>
        <dbReference type="ARBA" id="ARBA00022960"/>
    </source>
</evidence>
<feature type="transmembrane region" description="Helical" evidence="8">
    <location>
        <begin position="95"/>
        <end position="122"/>
    </location>
</feature>
<comment type="subcellular location">
    <subcellularLocation>
        <location evidence="1">Cell membrane</location>
        <topology evidence="1">Multi-pass membrane protein</topology>
    </subcellularLocation>
</comment>
<evidence type="ECO:0000256" key="1">
    <source>
        <dbReference type="ARBA" id="ARBA00004651"/>
    </source>
</evidence>
<dbReference type="NCBIfam" id="TIGR03426">
    <property type="entry name" value="shape_MreD"/>
    <property type="match status" value="1"/>
</dbReference>
<keyword evidence="3" id="KW-1003">Cell membrane</keyword>
<dbReference type="RefSeq" id="WP_012159615.1">
    <property type="nucleotide sequence ID" value="NC_009922.1"/>
</dbReference>
<feature type="transmembrane region" description="Helical" evidence="8">
    <location>
        <begin position="134"/>
        <end position="152"/>
    </location>
</feature>
<protein>
    <submittedName>
        <fullName evidence="9">Uncharacterized protein</fullName>
    </submittedName>
</protein>
<keyword evidence="4 8" id="KW-0812">Transmembrane</keyword>
<dbReference type="InterPro" id="IPR017225">
    <property type="entry name" value="Cell_shape_determin_MreD_prd"/>
</dbReference>
<dbReference type="eggNOG" id="COG2891">
    <property type="taxonomic scope" value="Bacteria"/>
</dbReference>
<dbReference type="AlphaFoldDB" id="A8MHM1"/>
<dbReference type="GO" id="GO:0008360">
    <property type="term" value="P:regulation of cell shape"/>
    <property type="evidence" value="ECO:0007669"/>
    <property type="project" value="UniProtKB-KW"/>
</dbReference>
<keyword evidence="10" id="KW-1185">Reference proteome</keyword>
<dbReference type="GO" id="GO:0005886">
    <property type="term" value="C:plasma membrane"/>
    <property type="evidence" value="ECO:0007669"/>
    <property type="project" value="UniProtKB-SubCell"/>
</dbReference>
<proteinExistence type="inferred from homology"/>
<feature type="transmembrane region" description="Helical" evidence="8">
    <location>
        <begin position="65"/>
        <end position="83"/>
    </location>
</feature>
<evidence type="ECO:0000313" key="9">
    <source>
        <dbReference type="EMBL" id="ABW19303.1"/>
    </source>
</evidence>
<name>A8MHM1_ALKOO</name>
<evidence type="ECO:0000256" key="2">
    <source>
        <dbReference type="ARBA" id="ARBA00007776"/>
    </source>
</evidence>
<evidence type="ECO:0000313" key="10">
    <source>
        <dbReference type="Proteomes" id="UP000000269"/>
    </source>
</evidence>
<gene>
    <name evidence="9" type="ordered locus">Clos_1763</name>
</gene>